<gene>
    <name evidence="1" type="ORF">AVEN_166019_1</name>
</gene>
<name>A0A4Y2L6W0_ARAVE</name>
<dbReference type="AlphaFoldDB" id="A0A4Y2L6W0"/>
<dbReference type="EMBL" id="BGPR01005369">
    <property type="protein sequence ID" value="GBN09537.1"/>
    <property type="molecule type" value="Genomic_DNA"/>
</dbReference>
<reference evidence="1 2" key="1">
    <citation type="journal article" date="2019" name="Sci. Rep.">
        <title>Orb-weaving spider Araneus ventricosus genome elucidates the spidroin gene catalogue.</title>
        <authorList>
            <person name="Kono N."/>
            <person name="Nakamura H."/>
            <person name="Ohtoshi R."/>
            <person name="Moran D.A.P."/>
            <person name="Shinohara A."/>
            <person name="Yoshida Y."/>
            <person name="Fujiwara M."/>
            <person name="Mori M."/>
            <person name="Tomita M."/>
            <person name="Arakawa K."/>
        </authorList>
    </citation>
    <scope>NUCLEOTIDE SEQUENCE [LARGE SCALE GENOMIC DNA]</scope>
</reference>
<accession>A0A4Y2L6W0</accession>
<evidence type="ECO:0000313" key="2">
    <source>
        <dbReference type="Proteomes" id="UP000499080"/>
    </source>
</evidence>
<protein>
    <submittedName>
        <fullName evidence="1">Uncharacterized protein</fullName>
    </submittedName>
</protein>
<evidence type="ECO:0000313" key="1">
    <source>
        <dbReference type="EMBL" id="GBN09537.1"/>
    </source>
</evidence>
<sequence length="164" mass="18858">MQQRINYSNEKKVNKFTPKLPANKIGAPPDMEEKHGNRGLIYSKWCNKYSPIKTSSNNIGTLRKAEEKYGNRGLITAMKKVTLPIKLPATISKYEKRRKILPPAHSPWEAFLNPEECLQTACHFPFRASKENYHIQRYESSQQQQLLFTGTSSQCSSNNPTRSR</sequence>
<comment type="caution">
    <text evidence="1">The sequence shown here is derived from an EMBL/GenBank/DDBJ whole genome shotgun (WGS) entry which is preliminary data.</text>
</comment>
<organism evidence="1 2">
    <name type="scientific">Araneus ventricosus</name>
    <name type="common">Orbweaver spider</name>
    <name type="synonym">Epeira ventricosa</name>
    <dbReference type="NCBI Taxonomy" id="182803"/>
    <lineage>
        <taxon>Eukaryota</taxon>
        <taxon>Metazoa</taxon>
        <taxon>Ecdysozoa</taxon>
        <taxon>Arthropoda</taxon>
        <taxon>Chelicerata</taxon>
        <taxon>Arachnida</taxon>
        <taxon>Araneae</taxon>
        <taxon>Araneomorphae</taxon>
        <taxon>Entelegynae</taxon>
        <taxon>Araneoidea</taxon>
        <taxon>Araneidae</taxon>
        <taxon>Araneus</taxon>
    </lineage>
</organism>
<dbReference type="Proteomes" id="UP000499080">
    <property type="component" value="Unassembled WGS sequence"/>
</dbReference>
<proteinExistence type="predicted"/>
<keyword evidence="2" id="KW-1185">Reference proteome</keyword>